<dbReference type="AlphaFoldDB" id="A0A1I7HYY2"/>
<dbReference type="EMBL" id="FPBL01000006">
    <property type="protein sequence ID" value="SFU65923.1"/>
    <property type="molecule type" value="Genomic_DNA"/>
</dbReference>
<organism evidence="1 2">
    <name type="scientific">Nitrosomonas eutropha</name>
    <dbReference type="NCBI Taxonomy" id="916"/>
    <lineage>
        <taxon>Bacteria</taxon>
        <taxon>Pseudomonadati</taxon>
        <taxon>Pseudomonadota</taxon>
        <taxon>Betaproteobacteria</taxon>
        <taxon>Nitrosomonadales</taxon>
        <taxon>Nitrosomonadaceae</taxon>
        <taxon>Nitrosomonas</taxon>
    </lineage>
</organism>
<protein>
    <submittedName>
        <fullName evidence="1">Uncharacterized protein</fullName>
    </submittedName>
</protein>
<sequence>MNLKSLLNQLNHHQNDLAISILLPTHRTFPDNKQDAITLKNLVKEAEDRLNNQLDKREVEGIIDAINKKIETLDHNYNLDSLGIFASRHSVTVMRFPFTAEARVIIDDTFAVRDLVREINDAVHYHVLVISRTSARLIEAFNDRPIHEFDSQTVLRTGSFPMESPFLFAAKGLDRAQIPNEASNLKEFFNRADKSLQEIQNNPENDRLPVIVVGDARNVAFFKEVCDQPTDIVGAITSVPDLKVPAERIILEVQAILVEYRLNRAKTALQHLAQARNAHQLLTDFSTIFRAVTEGNAARLFVRQGYIQPGIIDFDQKIVTVHDDATALDVTDDVVDTFIELVMQQGGEICFLSAEQLGEEKPLSLQTRY</sequence>
<reference evidence="1 2" key="1">
    <citation type="submission" date="2016-10" db="EMBL/GenBank/DDBJ databases">
        <authorList>
            <person name="de Groot N.N."/>
        </authorList>
    </citation>
    <scope>NUCLEOTIDE SEQUENCE [LARGE SCALE GENOMIC DNA]</scope>
    <source>
        <strain evidence="1 2">Nm24</strain>
    </source>
</reference>
<evidence type="ECO:0000313" key="2">
    <source>
        <dbReference type="Proteomes" id="UP000183926"/>
    </source>
</evidence>
<dbReference type="RefSeq" id="WP_074928647.1">
    <property type="nucleotide sequence ID" value="NZ_FPBL01000006.1"/>
</dbReference>
<evidence type="ECO:0000313" key="1">
    <source>
        <dbReference type="EMBL" id="SFU65923.1"/>
    </source>
</evidence>
<proteinExistence type="predicted"/>
<name>A0A1I7HYY2_9PROT</name>
<dbReference type="Proteomes" id="UP000183926">
    <property type="component" value="Unassembled WGS sequence"/>
</dbReference>
<dbReference type="InterPro" id="IPR041289">
    <property type="entry name" value="Bact_RF_family3"/>
</dbReference>
<dbReference type="OrthoDB" id="4393931at2"/>
<accession>A0A1I7HYY2</accession>
<dbReference type="Pfam" id="PF18845">
    <property type="entry name" value="baeRF_family3"/>
    <property type="match status" value="1"/>
</dbReference>
<gene>
    <name evidence="1" type="ORF">SAMN05216339_106106</name>
</gene>